<dbReference type="NCBIfam" id="TIGR00488">
    <property type="entry name" value="bis(5'-nucleosyl)-tetraphosphatase (symmetrical) YqeK"/>
    <property type="match status" value="1"/>
</dbReference>
<evidence type="ECO:0000256" key="2">
    <source>
        <dbReference type="ARBA" id="ARBA00022741"/>
    </source>
</evidence>
<keyword evidence="3 5" id="KW-0378">Hydrolase</keyword>
<dbReference type="GO" id="GO:0000166">
    <property type="term" value="F:nucleotide binding"/>
    <property type="evidence" value="ECO:0007669"/>
    <property type="project" value="UniProtKB-KW"/>
</dbReference>
<keyword evidence="1" id="KW-0479">Metal-binding</keyword>
<organism evidence="5 6">
    <name type="scientific">Carboxydocella sporoproducens DSM 16521</name>
    <dbReference type="NCBI Taxonomy" id="1121270"/>
    <lineage>
        <taxon>Bacteria</taxon>
        <taxon>Bacillati</taxon>
        <taxon>Bacillota</taxon>
        <taxon>Clostridia</taxon>
        <taxon>Eubacteriales</taxon>
        <taxon>Clostridiales Family XVI. Incertae Sedis</taxon>
        <taxon>Carboxydocella</taxon>
    </lineage>
</organism>
<proteinExistence type="predicted"/>
<reference evidence="6" key="1">
    <citation type="submission" date="2017-02" db="EMBL/GenBank/DDBJ databases">
        <authorList>
            <person name="Varghese N."/>
            <person name="Submissions S."/>
        </authorList>
    </citation>
    <scope>NUCLEOTIDE SEQUENCE [LARGE SCALE GENOMIC DNA]</scope>
    <source>
        <strain evidence="6">DSM 16521</strain>
    </source>
</reference>
<evidence type="ECO:0000259" key="4">
    <source>
        <dbReference type="Pfam" id="PF01966"/>
    </source>
</evidence>
<evidence type="ECO:0000256" key="3">
    <source>
        <dbReference type="ARBA" id="ARBA00022801"/>
    </source>
</evidence>
<dbReference type="EMBL" id="FUXM01000001">
    <property type="protein sequence ID" value="SJZ49467.1"/>
    <property type="molecule type" value="Genomic_DNA"/>
</dbReference>
<dbReference type="PANTHER" id="PTHR35795:SF1">
    <property type="entry name" value="BIS(5'-NUCLEOSYL)-TETRAPHOSPHATASE, SYMMETRICAL"/>
    <property type="match status" value="1"/>
</dbReference>
<keyword evidence="2" id="KW-0547">Nucleotide-binding</keyword>
<dbReference type="SUPFAM" id="SSF109604">
    <property type="entry name" value="HD-domain/PDEase-like"/>
    <property type="match status" value="1"/>
</dbReference>
<dbReference type="InterPro" id="IPR005249">
    <property type="entry name" value="YqeK"/>
</dbReference>
<sequence>MPVYAIMGGENCQQGLTGMEAVTFIQQQVKGERWQHIEGVRQQARRLALTHGLEPEKAEQAAVWHDVARDYPPERLLELARQQGLELDADWLAVPMLLHGPVGAQLAAEQGVRDKEVLQAIARHTLGHPEATALDKLLFVADMIEPGRDYPGVEELRLLAARDLEGAYLAGLDHTLRYLLERQQYIHPLAVRARNAQLLRLKAREVK</sequence>
<feature type="domain" description="HD" evidence="4">
    <location>
        <begin position="33"/>
        <end position="145"/>
    </location>
</feature>
<dbReference type="InterPro" id="IPR051094">
    <property type="entry name" value="Diverse_Catalytic_Enzymes"/>
</dbReference>
<accession>A0A1T4L4I2</accession>
<evidence type="ECO:0000256" key="1">
    <source>
        <dbReference type="ARBA" id="ARBA00022723"/>
    </source>
</evidence>
<evidence type="ECO:0000313" key="6">
    <source>
        <dbReference type="Proteomes" id="UP000189933"/>
    </source>
</evidence>
<name>A0A1T4L4I2_9FIRM</name>
<keyword evidence="6" id="KW-1185">Reference proteome</keyword>
<dbReference type="GO" id="GO:0046872">
    <property type="term" value="F:metal ion binding"/>
    <property type="evidence" value="ECO:0007669"/>
    <property type="project" value="UniProtKB-KW"/>
</dbReference>
<dbReference type="GO" id="GO:0016787">
    <property type="term" value="F:hydrolase activity"/>
    <property type="evidence" value="ECO:0007669"/>
    <property type="project" value="UniProtKB-KW"/>
</dbReference>
<dbReference type="PANTHER" id="PTHR35795">
    <property type="entry name" value="SLR1885 PROTEIN"/>
    <property type="match status" value="1"/>
</dbReference>
<dbReference type="InterPro" id="IPR006674">
    <property type="entry name" value="HD_domain"/>
</dbReference>
<evidence type="ECO:0000313" key="5">
    <source>
        <dbReference type="EMBL" id="SJZ49467.1"/>
    </source>
</evidence>
<dbReference type="AlphaFoldDB" id="A0A1T4L4I2"/>
<protein>
    <submittedName>
        <fullName evidence="5">Putative HD superfamily hydrolase of NAD metabolism</fullName>
    </submittedName>
</protein>
<dbReference type="Pfam" id="PF01966">
    <property type="entry name" value="HD"/>
    <property type="match status" value="1"/>
</dbReference>
<gene>
    <name evidence="5" type="ORF">SAMN02745885_00009</name>
</gene>
<dbReference type="Gene3D" id="1.10.3210.10">
    <property type="entry name" value="Hypothetical protein af1432"/>
    <property type="match status" value="1"/>
</dbReference>
<dbReference type="Proteomes" id="UP000189933">
    <property type="component" value="Unassembled WGS sequence"/>
</dbReference>